<dbReference type="SUPFAM" id="SSF46955">
    <property type="entry name" value="Putative DNA-binding domain"/>
    <property type="match status" value="1"/>
</dbReference>
<evidence type="ECO:0000313" key="3">
    <source>
        <dbReference type="Proteomes" id="UP000266895"/>
    </source>
</evidence>
<keyword evidence="3" id="KW-1185">Reference proteome</keyword>
<dbReference type="GO" id="GO:0003677">
    <property type="term" value="F:DNA binding"/>
    <property type="evidence" value="ECO:0007669"/>
    <property type="project" value="InterPro"/>
</dbReference>
<name>A0A3S4SN25_9ACTO</name>
<dbReference type="KEGG" id="ahw:NCTC11636_01499"/>
<dbReference type="InterPro" id="IPR041657">
    <property type="entry name" value="HTH_17"/>
</dbReference>
<dbReference type="InterPro" id="IPR010093">
    <property type="entry name" value="SinI_DNA-bd"/>
</dbReference>
<dbReference type="AlphaFoldDB" id="A0A3S4SN25"/>
<organism evidence="2 3">
    <name type="scientific">Actinomyces howellii</name>
    <dbReference type="NCBI Taxonomy" id="52771"/>
    <lineage>
        <taxon>Bacteria</taxon>
        <taxon>Bacillati</taxon>
        <taxon>Actinomycetota</taxon>
        <taxon>Actinomycetes</taxon>
        <taxon>Actinomycetales</taxon>
        <taxon>Actinomycetaceae</taxon>
        <taxon>Actinomyces</taxon>
    </lineage>
</organism>
<dbReference type="Proteomes" id="UP000266895">
    <property type="component" value="Chromosome"/>
</dbReference>
<dbReference type="InterPro" id="IPR036388">
    <property type="entry name" value="WH-like_DNA-bd_sf"/>
</dbReference>
<proteinExistence type="predicted"/>
<reference evidence="2 3" key="1">
    <citation type="submission" date="2018-12" db="EMBL/GenBank/DDBJ databases">
        <authorList>
            <consortium name="Pathogen Informatics"/>
        </authorList>
    </citation>
    <scope>NUCLEOTIDE SEQUENCE [LARGE SCALE GENOMIC DNA]</scope>
    <source>
        <strain evidence="2 3">NCTC11636</strain>
    </source>
</reference>
<evidence type="ECO:0000313" key="2">
    <source>
        <dbReference type="EMBL" id="VEG28360.1"/>
    </source>
</evidence>
<dbReference type="InterPro" id="IPR009061">
    <property type="entry name" value="DNA-bd_dom_put_sf"/>
</dbReference>
<dbReference type="EMBL" id="LR134350">
    <property type="protein sequence ID" value="VEG28360.1"/>
    <property type="molecule type" value="Genomic_DNA"/>
</dbReference>
<gene>
    <name evidence="2" type="ORF">NCTC11636_01499</name>
</gene>
<dbReference type="Pfam" id="PF12728">
    <property type="entry name" value="HTH_17"/>
    <property type="match status" value="1"/>
</dbReference>
<dbReference type="NCBIfam" id="TIGR01764">
    <property type="entry name" value="excise"/>
    <property type="match status" value="1"/>
</dbReference>
<feature type="domain" description="Helix-turn-helix" evidence="1">
    <location>
        <begin position="73"/>
        <end position="121"/>
    </location>
</feature>
<accession>A0A3S4SN25</accession>
<dbReference type="Gene3D" id="1.10.10.10">
    <property type="entry name" value="Winged helix-like DNA-binding domain superfamily/Winged helix DNA-binding domain"/>
    <property type="match status" value="1"/>
</dbReference>
<evidence type="ECO:0000259" key="1">
    <source>
        <dbReference type="Pfam" id="PF12728"/>
    </source>
</evidence>
<sequence>MGVALLASRVAVTAGTIQELRELPIDNRMSIALRDADGREVPLPPGAQRMLLATLAAVAEQGEVTIGRVPEELTSTVAADLLGVSRPTVLKWSREGRIDSFKVGSHTRFRREDVLAFRAARERERRRAFDELRSLDAEGDFEFFVD</sequence>
<protein>
    <submittedName>
        <fullName evidence="2">DNA binding domain, excisionase family</fullName>
    </submittedName>
</protein>